<feature type="active site" evidence="4">
    <location>
        <position position="12"/>
    </location>
</feature>
<keyword evidence="1 4" id="KW-0378">Hydrolase</keyword>
<dbReference type="PANTHER" id="PTHR42872:SF6">
    <property type="entry name" value="PROTEIN-GLUTAMATE METHYLESTERASE_PROTEIN-GLUTAMINE GLUTAMINASE"/>
    <property type="match status" value="1"/>
</dbReference>
<dbReference type="CDD" id="cd16433">
    <property type="entry name" value="CheB"/>
    <property type="match status" value="1"/>
</dbReference>
<protein>
    <recommendedName>
        <fullName evidence="2">protein-glutamate methylesterase</fullName>
        <ecNumber evidence="2">3.1.1.61</ecNumber>
    </recommendedName>
</protein>
<dbReference type="KEGG" id="orp:MOP44_17425"/>
<sequence>MSKRDIVVIGGSAGSIPSMQELLLTLPAELPASLFVVMHLSPSVRSYLAQILGRNAQMLVTEALDGDRIEDGKVYVAQPDRHLLVAADHIHLTRGPKEGLHRPSINVTFRSAAMTYGPRVIGIVLSGLLDDGAAGLWDIAQEGGITIVQDPDEAPFPSMPLNAIADVAVDYRLKAAEIGRMVTDLVNGRAEPRRREAAGAHGKEQFLGFTCPECRGPLYTRETGGPVEFRCRVGHVLSLKTLIDEENSMQERKLYEAIVALEEGADLADFASGKTSGDEAERLQREAVQLRRHSAAIRQIVENRMTEQMR</sequence>
<evidence type="ECO:0000313" key="6">
    <source>
        <dbReference type="EMBL" id="UWZ82346.1"/>
    </source>
</evidence>
<proteinExistence type="predicted"/>
<evidence type="ECO:0000256" key="4">
    <source>
        <dbReference type="PROSITE-ProRule" id="PRU00050"/>
    </source>
</evidence>
<evidence type="ECO:0000256" key="3">
    <source>
        <dbReference type="ARBA" id="ARBA00048267"/>
    </source>
</evidence>
<evidence type="ECO:0000256" key="1">
    <source>
        <dbReference type="ARBA" id="ARBA00022801"/>
    </source>
</evidence>
<dbReference type="PROSITE" id="PS50122">
    <property type="entry name" value="CHEB"/>
    <property type="match status" value="1"/>
</dbReference>
<dbReference type="InterPro" id="IPR011247">
    <property type="entry name" value="Chemotax_prot-Glu_Me-esterase"/>
</dbReference>
<dbReference type="PIRSF" id="PIRSF036461">
    <property type="entry name" value="Chmtx_methlestr"/>
    <property type="match status" value="1"/>
</dbReference>
<dbReference type="AlphaFoldDB" id="A0A9J7BKP6"/>
<dbReference type="Proteomes" id="UP001059380">
    <property type="component" value="Chromosome"/>
</dbReference>
<accession>A0A9J7BKP6</accession>
<evidence type="ECO:0000313" key="7">
    <source>
        <dbReference type="Proteomes" id="UP001059380"/>
    </source>
</evidence>
<feature type="domain" description="CheB-type methylesterase" evidence="5">
    <location>
        <begin position="1"/>
        <end position="189"/>
    </location>
</feature>
<dbReference type="EMBL" id="CP093313">
    <property type="protein sequence ID" value="UWZ82346.1"/>
    <property type="molecule type" value="Genomic_DNA"/>
</dbReference>
<evidence type="ECO:0000259" key="5">
    <source>
        <dbReference type="PROSITE" id="PS50122"/>
    </source>
</evidence>
<dbReference type="GO" id="GO:0006935">
    <property type="term" value="P:chemotaxis"/>
    <property type="evidence" value="ECO:0007669"/>
    <property type="project" value="UniProtKB-UniRule"/>
</dbReference>
<dbReference type="Gene3D" id="3.40.50.180">
    <property type="entry name" value="Methylesterase CheB, C-terminal domain"/>
    <property type="match status" value="1"/>
</dbReference>
<dbReference type="PANTHER" id="PTHR42872">
    <property type="entry name" value="PROTEIN-GLUTAMATE METHYLESTERASE/PROTEIN-GLUTAMINE GLUTAMINASE"/>
    <property type="match status" value="1"/>
</dbReference>
<dbReference type="GO" id="GO:0008984">
    <property type="term" value="F:protein-glutamate methylesterase activity"/>
    <property type="evidence" value="ECO:0007669"/>
    <property type="project" value="UniProtKB-EC"/>
</dbReference>
<dbReference type="GO" id="GO:0005737">
    <property type="term" value="C:cytoplasm"/>
    <property type="evidence" value="ECO:0007669"/>
    <property type="project" value="InterPro"/>
</dbReference>
<dbReference type="GO" id="GO:0000156">
    <property type="term" value="F:phosphorelay response regulator activity"/>
    <property type="evidence" value="ECO:0007669"/>
    <property type="project" value="InterPro"/>
</dbReference>
<reference evidence="6" key="1">
    <citation type="submission" date="2021-04" db="EMBL/GenBank/DDBJ databases">
        <title>Phylogenetic analysis of Acidobacteriaceae.</title>
        <authorList>
            <person name="Qiu L."/>
            <person name="Zhang Q."/>
        </authorList>
    </citation>
    <scope>NUCLEOTIDE SEQUENCE</scope>
    <source>
        <strain evidence="6">DSM 25168</strain>
    </source>
</reference>
<dbReference type="InterPro" id="IPR000673">
    <property type="entry name" value="Sig_transdc_resp-reg_Me-estase"/>
</dbReference>
<organism evidence="6 7">
    <name type="scientific">Occallatibacter riparius</name>
    <dbReference type="NCBI Taxonomy" id="1002689"/>
    <lineage>
        <taxon>Bacteria</taxon>
        <taxon>Pseudomonadati</taxon>
        <taxon>Acidobacteriota</taxon>
        <taxon>Terriglobia</taxon>
        <taxon>Terriglobales</taxon>
        <taxon>Acidobacteriaceae</taxon>
        <taxon>Occallatibacter</taxon>
    </lineage>
</organism>
<comment type="catalytic activity">
    <reaction evidence="3">
        <text>[protein]-L-glutamate 5-O-methyl ester + H2O = L-glutamyl-[protein] + methanol + H(+)</text>
        <dbReference type="Rhea" id="RHEA:23236"/>
        <dbReference type="Rhea" id="RHEA-COMP:10208"/>
        <dbReference type="Rhea" id="RHEA-COMP:10311"/>
        <dbReference type="ChEBI" id="CHEBI:15377"/>
        <dbReference type="ChEBI" id="CHEBI:15378"/>
        <dbReference type="ChEBI" id="CHEBI:17790"/>
        <dbReference type="ChEBI" id="CHEBI:29973"/>
        <dbReference type="ChEBI" id="CHEBI:82795"/>
        <dbReference type="EC" id="3.1.1.61"/>
    </reaction>
</comment>
<dbReference type="Pfam" id="PF01339">
    <property type="entry name" value="CheB_methylest"/>
    <property type="match status" value="1"/>
</dbReference>
<dbReference type="EC" id="3.1.1.61" evidence="2"/>
<dbReference type="RefSeq" id="WP_260791530.1">
    <property type="nucleotide sequence ID" value="NZ_CP093313.1"/>
</dbReference>
<feature type="active site" evidence="4">
    <location>
        <position position="39"/>
    </location>
</feature>
<evidence type="ECO:0000256" key="2">
    <source>
        <dbReference type="ARBA" id="ARBA00039140"/>
    </source>
</evidence>
<feature type="active site" evidence="4">
    <location>
        <position position="131"/>
    </location>
</feature>
<keyword evidence="4" id="KW-0145">Chemotaxis</keyword>
<dbReference type="SUPFAM" id="SSF52738">
    <property type="entry name" value="Methylesterase CheB, C-terminal domain"/>
    <property type="match status" value="1"/>
</dbReference>
<dbReference type="InterPro" id="IPR035909">
    <property type="entry name" value="CheB_C"/>
</dbReference>
<name>A0A9J7BKP6_9BACT</name>
<keyword evidence="7" id="KW-1185">Reference proteome</keyword>
<gene>
    <name evidence="6" type="ORF">MOP44_17425</name>
</gene>